<gene>
    <name evidence="1" type="ORF">Pint_25821</name>
</gene>
<keyword evidence="2" id="KW-1185">Reference proteome</keyword>
<proteinExistence type="predicted"/>
<reference evidence="2" key="1">
    <citation type="journal article" date="2023" name="G3 (Bethesda)">
        <title>Genome assembly and association tests identify interacting loci associated with vigor, precocity, and sex in interspecific pistachio rootstocks.</title>
        <authorList>
            <person name="Palmer W."/>
            <person name="Jacygrad E."/>
            <person name="Sagayaradj S."/>
            <person name="Cavanaugh K."/>
            <person name="Han R."/>
            <person name="Bertier L."/>
            <person name="Beede B."/>
            <person name="Kafkas S."/>
            <person name="Golino D."/>
            <person name="Preece J."/>
            <person name="Michelmore R."/>
        </authorList>
    </citation>
    <scope>NUCLEOTIDE SEQUENCE [LARGE SCALE GENOMIC DNA]</scope>
</reference>
<dbReference type="EMBL" id="CM047742">
    <property type="protein sequence ID" value="KAJ0035388.1"/>
    <property type="molecule type" value="Genomic_DNA"/>
</dbReference>
<organism evidence="1 2">
    <name type="scientific">Pistacia integerrima</name>
    <dbReference type="NCBI Taxonomy" id="434235"/>
    <lineage>
        <taxon>Eukaryota</taxon>
        <taxon>Viridiplantae</taxon>
        <taxon>Streptophyta</taxon>
        <taxon>Embryophyta</taxon>
        <taxon>Tracheophyta</taxon>
        <taxon>Spermatophyta</taxon>
        <taxon>Magnoliopsida</taxon>
        <taxon>eudicotyledons</taxon>
        <taxon>Gunneridae</taxon>
        <taxon>Pentapetalae</taxon>
        <taxon>rosids</taxon>
        <taxon>malvids</taxon>
        <taxon>Sapindales</taxon>
        <taxon>Anacardiaceae</taxon>
        <taxon>Pistacia</taxon>
    </lineage>
</organism>
<name>A0ACC0YG58_9ROSI</name>
<evidence type="ECO:0000313" key="2">
    <source>
        <dbReference type="Proteomes" id="UP001163603"/>
    </source>
</evidence>
<sequence length="389" mass="42483">MPSIFPSGLYSIVLTAFLALFPTIAHSVTLESDSAVLSLLKRSIDPNTIPISSFLDTWNLSADPCESTSQFLGILCTYPEDESRQRIVAIDLDSFGYDGVLTQSIGNLTELTTLNLGRNKFRGPIPDSISGLRKLTTLSMSGNFLSGSIPRGITMLKKLESVDLSYNTLSGSIPAKLSGLRRLIHLRLSHNELSGRIPDLTASWQLDTLELDNNQLYGNLPNFPASLRTLSLSHNTLSGHITPIGKLKNLKLLDLSNNRLTGSIRQQILKLSQVFHINVSMNLFTGIEVAKFVANLVTVSNLTSVNLARNDFTGPIPREYGVKVVNSWKSLFLDHNFLTGDLPQEFSNASIRMKGSLANNCLRCPTNVTLCLGGQRSTSECVGLNDGSE</sequence>
<accession>A0ACC0YG58</accession>
<evidence type="ECO:0000313" key="1">
    <source>
        <dbReference type="EMBL" id="KAJ0035388.1"/>
    </source>
</evidence>
<dbReference type="Proteomes" id="UP001163603">
    <property type="component" value="Chromosome 7"/>
</dbReference>
<comment type="caution">
    <text evidence="1">The sequence shown here is derived from an EMBL/GenBank/DDBJ whole genome shotgun (WGS) entry which is preliminary data.</text>
</comment>
<protein>
    <submittedName>
        <fullName evidence="1">Uncharacterized protein</fullName>
    </submittedName>
</protein>